<reference evidence="4 5" key="1">
    <citation type="submission" date="2017-10" db="EMBL/GenBank/DDBJ databases">
        <authorList>
            <person name="Regsiter A."/>
            <person name="William W."/>
        </authorList>
    </citation>
    <scope>NUCLEOTIDE SEQUENCE [LARGE SCALE GENOMIC DNA]</scope>
    <source>
        <strain evidence="2 5">CFBP6984</strain>
        <strain evidence="3 4">CFBP7430</strain>
    </source>
</reference>
<comment type="caution">
    <text evidence="3">The sequence shown here is derived from an EMBL/GenBank/DDBJ whole genome shotgun (WGS) entry which is preliminary data.</text>
</comment>
<evidence type="ECO:0000256" key="1">
    <source>
        <dbReference type="SAM" id="MobiDB-lite"/>
    </source>
</evidence>
<evidence type="ECO:0000313" key="4">
    <source>
        <dbReference type="Proteomes" id="UP000234166"/>
    </source>
</evidence>
<evidence type="ECO:0000313" key="3">
    <source>
        <dbReference type="EMBL" id="SON82395.1"/>
    </source>
</evidence>
<proteinExistence type="predicted"/>
<dbReference type="Proteomes" id="UP000234166">
    <property type="component" value="Unassembled WGS sequence"/>
</dbReference>
<protein>
    <submittedName>
        <fullName evidence="3">Uncharacterized protein</fullName>
    </submittedName>
</protein>
<gene>
    <name evidence="2" type="ORF">XAP6984_1280098</name>
    <name evidence="3" type="ORF">XAP7430_1270076</name>
</gene>
<dbReference type="AlphaFoldDB" id="A0AB38DVX3"/>
<feature type="compositionally biased region" description="Polar residues" evidence="1">
    <location>
        <begin position="26"/>
        <end position="36"/>
    </location>
</feature>
<organism evidence="3 4">
    <name type="scientific">Xanthomonas campestris pv. phaseoli</name>
    <dbReference type="NCBI Taxonomy" id="317013"/>
    <lineage>
        <taxon>Bacteria</taxon>
        <taxon>Pseudomonadati</taxon>
        <taxon>Pseudomonadota</taxon>
        <taxon>Gammaproteobacteria</taxon>
        <taxon>Lysobacterales</taxon>
        <taxon>Lysobacteraceae</taxon>
        <taxon>Xanthomonas</taxon>
    </lineage>
</organism>
<sequence length="66" mass="6778">MPLATNRSGPAWADGSRLSGGDGRTQRAQTSPWSFSRQREKVARSAGGVASELPGSAVEKCGAAFG</sequence>
<dbReference type="Proteomes" id="UP000234181">
    <property type="component" value="Unassembled WGS sequence"/>
</dbReference>
<dbReference type="EMBL" id="OCYS01000032">
    <property type="protein sequence ID" value="SON82395.1"/>
    <property type="molecule type" value="Genomic_DNA"/>
</dbReference>
<evidence type="ECO:0000313" key="5">
    <source>
        <dbReference type="Proteomes" id="UP000234181"/>
    </source>
</evidence>
<feature type="region of interest" description="Disordered" evidence="1">
    <location>
        <begin position="1"/>
        <end position="40"/>
    </location>
</feature>
<evidence type="ECO:0000313" key="2">
    <source>
        <dbReference type="EMBL" id="SON77151.1"/>
    </source>
</evidence>
<keyword evidence="5" id="KW-1185">Reference proteome</keyword>
<name>A0AB38DVX3_XANCH</name>
<accession>A0AB38DVX3</accession>
<dbReference type="EMBL" id="OCYT01000033">
    <property type="protein sequence ID" value="SON77151.1"/>
    <property type="molecule type" value="Genomic_DNA"/>
</dbReference>